<feature type="compositionally biased region" description="Low complexity" evidence="1">
    <location>
        <begin position="31"/>
        <end position="42"/>
    </location>
</feature>
<reference evidence="2 3" key="1">
    <citation type="submission" date="2016-07" db="EMBL/GenBank/DDBJ databases">
        <title>Pervasive Adenine N6-methylation of Active Genes in Fungi.</title>
        <authorList>
            <consortium name="DOE Joint Genome Institute"/>
            <person name="Mondo S.J."/>
            <person name="Dannebaum R.O."/>
            <person name="Kuo R.C."/>
            <person name="Labutti K."/>
            <person name="Haridas S."/>
            <person name="Kuo A."/>
            <person name="Salamov A."/>
            <person name="Ahrendt S.R."/>
            <person name="Lipzen A."/>
            <person name="Sullivan W."/>
            <person name="Andreopoulos W.B."/>
            <person name="Clum A."/>
            <person name="Lindquist E."/>
            <person name="Daum C."/>
            <person name="Ramamoorthy G.K."/>
            <person name="Gryganskyi A."/>
            <person name="Culley D."/>
            <person name="Magnuson J.K."/>
            <person name="James T.Y."/>
            <person name="O'Malley M.A."/>
            <person name="Stajich J.E."/>
            <person name="Spatafora J.W."/>
            <person name="Visel A."/>
            <person name="Grigoriev I.V."/>
        </authorList>
    </citation>
    <scope>NUCLEOTIDE SEQUENCE [LARGE SCALE GENOMIC DNA]</scope>
    <source>
        <strain evidence="2 3">PL171</strain>
    </source>
</reference>
<name>A0A1Y2H0M6_9FUNG</name>
<feature type="compositionally biased region" description="Gly residues" evidence="1">
    <location>
        <begin position="320"/>
        <end position="338"/>
    </location>
</feature>
<dbReference type="EMBL" id="MCFL01000371">
    <property type="protein sequence ID" value="ORZ27561.1"/>
    <property type="molecule type" value="Genomic_DNA"/>
</dbReference>
<dbReference type="GO" id="GO:0003676">
    <property type="term" value="F:nucleic acid binding"/>
    <property type="evidence" value="ECO:0007669"/>
    <property type="project" value="InterPro"/>
</dbReference>
<keyword evidence="3" id="KW-1185">Reference proteome</keyword>
<feature type="region of interest" description="Disordered" evidence="1">
    <location>
        <begin position="15"/>
        <end position="77"/>
    </location>
</feature>
<feature type="compositionally biased region" description="Gly residues" evidence="1">
    <location>
        <begin position="214"/>
        <end position="226"/>
    </location>
</feature>
<protein>
    <submittedName>
        <fullName evidence="2">Uncharacterized protein</fullName>
    </submittedName>
</protein>
<feature type="compositionally biased region" description="Pro residues" evidence="1">
    <location>
        <begin position="284"/>
        <end position="301"/>
    </location>
</feature>
<accession>A0A1Y2H0M6</accession>
<dbReference type="InterPro" id="IPR035979">
    <property type="entry name" value="RBD_domain_sf"/>
</dbReference>
<feature type="region of interest" description="Disordered" evidence="1">
    <location>
        <begin position="182"/>
        <end position="338"/>
    </location>
</feature>
<dbReference type="OrthoDB" id="10065185at2759"/>
<feature type="compositionally biased region" description="Gly residues" evidence="1">
    <location>
        <begin position="255"/>
        <end position="271"/>
    </location>
</feature>
<dbReference type="AlphaFoldDB" id="A0A1Y2H0M6"/>
<comment type="caution">
    <text evidence="2">The sequence shown here is derived from an EMBL/GenBank/DDBJ whole genome shotgun (WGS) entry which is preliminary data.</text>
</comment>
<evidence type="ECO:0000313" key="3">
    <source>
        <dbReference type="Proteomes" id="UP000193411"/>
    </source>
</evidence>
<feature type="compositionally biased region" description="Low complexity" evidence="1">
    <location>
        <begin position="307"/>
        <end position="319"/>
    </location>
</feature>
<dbReference type="STRING" id="765915.A0A1Y2H0M6"/>
<gene>
    <name evidence="2" type="ORF">BCR44DRAFT_1455584</name>
</gene>
<feature type="compositionally biased region" description="Basic and acidic residues" evidence="1">
    <location>
        <begin position="60"/>
        <end position="72"/>
    </location>
</feature>
<proteinExistence type="predicted"/>
<feature type="compositionally biased region" description="Low complexity" evidence="1">
    <location>
        <begin position="198"/>
        <end position="213"/>
    </location>
</feature>
<dbReference type="Proteomes" id="UP000193411">
    <property type="component" value="Unassembled WGS sequence"/>
</dbReference>
<dbReference type="SUPFAM" id="SSF54928">
    <property type="entry name" value="RNA-binding domain, RBD"/>
    <property type="match status" value="1"/>
</dbReference>
<organism evidence="2 3">
    <name type="scientific">Catenaria anguillulae PL171</name>
    <dbReference type="NCBI Taxonomy" id="765915"/>
    <lineage>
        <taxon>Eukaryota</taxon>
        <taxon>Fungi</taxon>
        <taxon>Fungi incertae sedis</taxon>
        <taxon>Blastocladiomycota</taxon>
        <taxon>Blastocladiomycetes</taxon>
        <taxon>Blastocladiales</taxon>
        <taxon>Catenariaceae</taxon>
        <taxon>Catenaria</taxon>
    </lineage>
</organism>
<evidence type="ECO:0000256" key="1">
    <source>
        <dbReference type="SAM" id="MobiDB-lite"/>
    </source>
</evidence>
<evidence type="ECO:0000313" key="2">
    <source>
        <dbReference type="EMBL" id="ORZ27561.1"/>
    </source>
</evidence>
<sequence length="338" mass="35552">MSGHDEFDLSIYDDEYLYGDSGPRSPTGVTSRSAAAAAASARPHMRGSRINITNAAQKRPHPDSDSETDARPAKVPATSANVEHAGDVLSGYGDSQAVAPASSAPQEQYWTSDRDVIDVVTMVTKDQACVKDITFKSTSSVYVQFTTPDMAAAAKVGFENIEIDQRMPVVRFADPHFNPFRQQQHHQAAEGGQGGGYRPPFNNNNNNMNPNQGPMGGGGGFGGGQGMVRPPPGGQFQQRPPQGMGGYGNAPPSGPYGGGPGGPGMGMGMGGQYHQRPPHQGFPNRPPHLPPPPAQLPPPPGQGGYYGRPPHQQQQQPQQGGFGGMNGGDRRGSGVGQY</sequence>